<comment type="caution">
    <text evidence="2">The sequence shown here is derived from an EMBL/GenBank/DDBJ whole genome shotgun (WGS) entry which is preliminary data.</text>
</comment>
<evidence type="ECO:0000313" key="2">
    <source>
        <dbReference type="EMBL" id="MQS04905.1"/>
    </source>
</evidence>
<dbReference type="EMBL" id="VJYK02000380">
    <property type="protein sequence ID" value="MQS04905.1"/>
    <property type="molecule type" value="Genomic_DNA"/>
</dbReference>
<reference evidence="4" key="2">
    <citation type="submission" date="2020-05" db="EMBL/GenBank/DDBJ databases">
        <title>Classification of alakaliphilic streptomycetes isolated from an alkaline soil next to Lonar Crater, India and a proposal for the recognition of Streptomyces alkaliterrae sp. nov.</title>
        <authorList>
            <person name="Golinska P."/>
        </authorList>
    </citation>
    <scope>NUCLEOTIDE SEQUENCE [LARGE SCALE GENOMIC DNA]</scope>
    <source>
        <strain evidence="4">OF8</strain>
    </source>
</reference>
<sequence>MTHLPHPTASAQGGPARSALRARLAALRGPGRAPRPMDSRALAALAANPGCDRRALLDSAGVDKAALAGALGAPSGFGRSQFAFARGHAFESRVTADGGAELVRLLCSVTGRTPPVATALDCPDTTGEGPAGRRARTLRALAEADEAAAEGRWTVLLHPMLELDVAGSPVCLEPDAVVVTPDAVRTIVEIKSFSILDGSADPAKVGAAARQAAVYALALAEAGGAVADAALLVCPRDFSNLPTAAPLDLRRQRATVRRQLARLTRVEEIAARLPQGVSFDPELPPDRLTAAVDAVPATYAPDCQSGCDLAFHCRERAREAGEPGVLGRATRAELGGLGTIADALAAARAPAPPSA</sequence>
<evidence type="ECO:0000313" key="3">
    <source>
        <dbReference type="Proteomes" id="UP000320857"/>
    </source>
</evidence>
<dbReference type="Proteomes" id="UP000320857">
    <property type="component" value="Unassembled WGS sequence"/>
</dbReference>
<reference evidence="2 3" key="1">
    <citation type="submission" date="2019-10" db="EMBL/GenBank/DDBJ databases">
        <title>Streptomyces sp. nov., a novel actinobacterium isolated from alkaline environment.</title>
        <authorList>
            <person name="Golinska P."/>
        </authorList>
    </citation>
    <scope>NUCLEOTIDE SEQUENCE [LARGE SCALE GENOMIC DNA]</scope>
    <source>
        <strain evidence="2 3">OF1</strain>
    </source>
</reference>
<accession>A0A5P0YX91</accession>
<dbReference type="OrthoDB" id="3366489at2"/>
<evidence type="ECO:0000313" key="4">
    <source>
        <dbReference type="Proteomes" id="UP000517765"/>
    </source>
</evidence>
<dbReference type="AlphaFoldDB" id="A0A5P0YX91"/>
<keyword evidence="3" id="KW-1185">Reference proteome</keyword>
<evidence type="ECO:0008006" key="5">
    <source>
        <dbReference type="Google" id="ProtNLM"/>
    </source>
</evidence>
<dbReference type="EMBL" id="JABJXA010000286">
    <property type="protein sequence ID" value="MBB1262238.1"/>
    <property type="molecule type" value="Genomic_DNA"/>
</dbReference>
<organism evidence="2 3">
    <name type="scientific">Streptomyces alkaliterrae</name>
    <dbReference type="NCBI Taxonomy" id="2213162"/>
    <lineage>
        <taxon>Bacteria</taxon>
        <taxon>Bacillati</taxon>
        <taxon>Actinomycetota</taxon>
        <taxon>Actinomycetes</taxon>
        <taxon>Kitasatosporales</taxon>
        <taxon>Streptomycetaceae</taxon>
        <taxon>Streptomyces</taxon>
    </lineage>
</organism>
<dbReference type="RefSeq" id="WP_143651028.1">
    <property type="nucleotide sequence ID" value="NZ_JABJXA010000286.1"/>
</dbReference>
<evidence type="ECO:0000313" key="1">
    <source>
        <dbReference type="EMBL" id="MBB1262238.1"/>
    </source>
</evidence>
<protein>
    <recommendedName>
        <fullName evidence="5">Secreted protein</fullName>
    </recommendedName>
</protein>
<feature type="non-terminal residue" evidence="2">
    <location>
        <position position="355"/>
    </location>
</feature>
<proteinExistence type="predicted"/>
<reference evidence="1" key="3">
    <citation type="journal article" name="Syst. Appl. Microbiol.">
        <title>Streptomyces alkaliterrae sp. nov., isolated from an alkaline soil, and emended descriptions of Streptomyces alkaliphilus, Streptomyces calidiresistens and Streptomyces durbertensis.</title>
        <authorList>
            <person name="Swiecimska M."/>
            <person name="Golinska P."/>
            <person name="Nouioui I."/>
            <person name="Wypij M."/>
            <person name="Rai M."/>
            <person name="Sangal V."/>
            <person name="Goodfellow M."/>
        </authorList>
    </citation>
    <scope>NUCLEOTIDE SEQUENCE</scope>
    <source>
        <strain evidence="1">OF8</strain>
    </source>
</reference>
<dbReference type="Proteomes" id="UP000517765">
    <property type="component" value="Unassembled WGS sequence"/>
</dbReference>
<name>A0A5P0YX91_9ACTN</name>
<gene>
    <name evidence="2" type="ORF">FNX44_024205</name>
    <name evidence="1" type="ORF">H3147_26020</name>
</gene>